<reference evidence="1 2" key="1">
    <citation type="submission" date="2013-09" db="EMBL/GenBank/DDBJ databases">
        <title>Genome sequencing of Phaeobacter antarcticus sp. nov. SM1211.</title>
        <authorList>
            <person name="Zhang X.-Y."/>
            <person name="Liu C."/>
            <person name="Chen X.-L."/>
            <person name="Xie B.-B."/>
            <person name="Qin Q.-L."/>
            <person name="Rong J.-C."/>
            <person name="Zhang Y.-Z."/>
        </authorList>
    </citation>
    <scope>NUCLEOTIDE SEQUENCE [LARGE SCALE GENOMIC DNA]</scope>
    <source>
        <strain evidence="1 2">SM1211</strain>
    </source>
</reference>
<keyword evidence="2" id="KW-1185">Reference proteome</keyword>
<evidence type="ECO:0000313" key="1">
    <source>
        <dbReference type="EMBL" id="PIL18209.1"/>
    </source>
</evidence>
<proteinExistence type="predicted"/>
<accession>A0A2G8R9K0</accession>
<protein>
    <submittedName>
        <fullName evidence="1">Uncharacterized protein</fullName>
    </submittedName>
</protein>
<evidence type="ECO:0000313" key="2">
    <source>
        <dbReference type="Proteomes" id="UP000231259"/>
    </source>
</evidence>
<name>A0A2G8R9K0_9RHOB</name>
<comment type="caution">
    <text evidence="1">The sequence shown here is derived from an EMBL/GenBank/DDBJ whole genome shotgun (WGS) entry which is preliminary data.</text>
</comment>
<organism evidence="1 2">
    <name type="scientific">Puniceibacterium antarcticum</name>
    <dbReference type="NCBI Taxonomy" id="1206336"/>
    <lineage>
        <taxon>Bacteria</taxon>
        <taxon>Pseudomonadati</taxon>
        <taxon>Pseudomonadota</taxon>
        <taxon>Alphaproteobacteria</taxon>
        <taxon>Rhodobacterales</taxon>
        <taxon>Paracoccaceae</taxon>
        <taxon>Puniceibacterium</taxon>
    </lineage>
</organism>
<dbReference type="AlphaFoldDB" id="A0A2G8R9K0"/>
<dbReference type="Proteomes" id="UP000231259">
    <property type="component" value="Unassembled WGS sequence"/>
</dbReference>
<sequence length="75" mass="9095">MRGKLAPPFEFTATREEEWAAELWWEWAPNGPIPKLRCGDTREEERCRRDFDRPREEERAAELWWEWVPNGPIPN</sequence>
<dbReference type="EMBL" id="AWWI01000131">
    <property type="protein sequence ID" value="PIL18209.1"/>
    <property type="molecule type" value="Genomic_DNA"/>
</dbReference>
<gene>
    <name evidence="1" type="ORF">P775_20845</name>
</gene>